<reference evidence="2 3" key="1">
    <citation type="submission" date="2021-01" db="EMBL/GenBank/DDBJ databases">
        <authorList>
            <person name="Ruan W."/>
            <person name="Khan S.A."/>
            <person name="Jeon C.O."/>
        </authorList>
    </citation>
    <scope>NUCLEOTIDE SEQUENCE [LARGE SCALE GENOMIC DNA]</scope>
    <source>
        <strain evidence="2 3">R798</strain>
    </source>
</reference>
<name>A0ABS7STV4_9BURK</name>
<organism evidence="2 3">
    <name type="scientific">Massilia soli</name>
    <dbReference type="NCBI Taxonomy" id="2792854"/>
    <lineage>
        <taxon>Bacteria</taxon>
        <taxon>Pseudomonadati</taxon>
        <taxon>Pseudomonadota</taxon>
        <taxon>Betaproteobacteria</taxon>
        <taxon>Burkholderiales</taxon>
        <taxon>Oxalobacteraceae</taxon>
        <taxon>Telluria group</taxon>
        <taxon>Massilia</taxon>
    </lineage>
</organism>
<sequence>MPHYRRSLEAGATYFFTVNLADRGSGVLVERVDELRAAVRKVRDARPFRIEAWVVLPEHMHAMWTLPEGDWDYAGRWRAIKTEFSKSIGRSVWQKRYWEHTIRDDRDYAAHFDYIHLNPYKHGLVRNVRDWPYSSFHRYVDAGVYPADWLGDDVDISAGEAKG</sequence>
<keyword evidence="3" id="KW-1185">Reference proteome</keyword>
<gene>
    <name evidence="2" type="ORF">I4X03_019100</name>
</gene>
<dbReference type="InterPro" id="IPR052715">
    <property type="entry name" value="RAYT_transposase"/>
</dbReference>
<comment type="caution">
    <text evidence="2">The sequence shown here is derived from an EMBL/GenBank/DDBJ whole genome shotgun (WGS) entry which is preliminary data.</text>
</comment>
<dbReference type="InterPro" id="IPR036515">
    <property type="entry name" value="Transposase_17_sf"/>
</dbReference>
<evidence type="ECO:0000313" key="2">
    <source>
        <dbReference type="EMBL" id="MBZ2209381.1"/>
    </source>
</evidence>
<dbReference type="SMART" id="SM01321">
    <property type="entry name" value="Y1_Tnp"/>
    <property type="match status" value="1"/>
</dbReference>
<dbReference type="PANTHER" id="PTHR36966">
    <property type="entry name" value="REP-ASSOCIATED TYROSINE TRANSPOSASE"/>
    <property type="match status" value="1"/>
</dbReference>
<evidence type="ECO:0000313" key="3">
    <source>
        <dbReference type="Proteomes" id="UP000809349"/>
    </source>
</evidence>
<dbReference type="InterPro" id="IPR002686">
    <property type="entry name" value="Transposase_17"/>
</dbReference>
<dbReference type="SUPFAM" id="SSF143422">
    <property type="entry name" value="Transposase IS200-like"/>
    <property type="match status" value="1"/>
</dbReference>
<accession>A0ABS7STV4</accession>
<protein>
    <submittedName>
        <fullName evidence="2">Transposase</fullName>
    </submittedName>
</protein>
<dbReference type="Proteomes" id="UP000809349">
    <property type="component" value="Unassembled WGS sequence"/>
</dbReference>
<reference evidence="2 3" key="2">
    <citation type="submission" date="2021-08" db="EMBL/GenBank/DDBJ databases">
        <title>Massilia sp. R798.</title>
        <authorList>
            <person name="Baek J.H."/>
            <person name="Jung H.S."/>
            <person name="Kim K.R."/>
            <person name="Jeon C.O."/>
        </authorList>
    </citation>
    <scope>NUCLEOTIDE SEQUENCE [LARGE SCALE GENOMIC DNA]</scope>
    <source>
        <strain evidence="2 3">R798</strain>
    </source>
</reference>
<feature type="domain" description="Transposase IS200-like" evidence="1">
    <location>
        <begin position="9"/>
        <end position="118"/>
    </location>
</feature>
<dbReference type="EMBL" id="JAFBIL020000008">
    <property type="protein sequence ID" value="MBZ2209381.1"/>
    <property type="molecule type" value="Genomic_DNA"/>
</dbReference>
<evidence type="ECO:0000259" key="1">
    <source>
        <dbReference type="SMART" id="SM01321"/>
    </source>
</evidence>
<dbReference type="RefSeq" id="WP_223469850.1">
    <property type="nucleotide sequence ID" value="NZ_JAFBIL020000008.1"/>
</dbReference>
<dbReference type="Gene3D" id="3.30.70.1290">
    <property type="entry name" value="Transposase IS200-like"/>
    <property type="match status" value="1"/>
</dbReference>
<proteinExistence type="predicted"/>
<dbReference type="PANTHER" id="PTHR36966:SF1">
    <property type="entry name" value="REP-ASSOCIATED TYROSINE TRANSPOSASE"/>
    <property type="match status" value="1"/>
</dbReference>
<dbReference type="NCBIfam" id="NF047646">
    <property type="entry name" value="REP_Tyr_transpos"/>
    <property type="match status" value="1"/>
</dbReference>